<protein>
    <submittedName>
        <fullName evidence="1">Uncharacterized protein</fullName>
    </submittedName>
</protein>
<accession>A0A067Q2I9</accession>
<dbReference type="Pfam" id="PF20414">
    <property type="entry name" value="DUF6698"/>
    <property type="match status" value="1"/>
</dbReference>
<dbReference type="STRING" id="933084.A0A067Q2I9"/>
<dbReference type="HOGENOM" id="CLU_035918_4_0_1"/>
<feature type="non-terminal residue" evidence="1">
    <location>
        <position position="1"/>
    </location>
</feature>
<evidence type="ECO:0000313" key="2">
    <source>
        <dbReference type="Proteomes" id="UP000027265"/>
    </source>
</evidence>
<sequence>EDTHKLKHAVIDWLSDDIQPCISCAKKEGRGFNHSATTVLLCPAELPYSEEIHIQLLEGKCEIDGEPVSSLDWPVFVFAGHYNPHHLLEGLFQGNFLLKGFKMIFIAPSVVDSDGSDSQATRAGNAALHNMTHVTPALIAYVATQVYFALSSQTIFKKDNVVTNSMRFYNGILNFFDNPKFAVSAKEILAWWDT</sequence>
<gene>
    <name evidence="1" type="ORF">JAAARDRAFT_124233</name>
</gene>
<organism evidence="1 2">
    <name type="scientific">Jaapia argillacea MUCL 33604</name>
    <dbReference type="NCBI Taxonomy" id="933084"/>
    <lineage>
        <taxon>Eukaryota</taxon>
        <taxon>Fungi</taxon>
        <taxon>Dikarya</taxon>
        <taxon>Basidiomycota</taxon>
        <taxon>Agaricomycotina</taxon>
        <taxon>Agaricomycetes</taxon>
        <taxon>Agaricomycetidae</taxon>
        <taxon>Jaapiales</taxon>
        <taxon>Jaapiaceae</taxon>
        <taxon>Jaapia</taxon>
    </lineage>
</organism>
<proteinExistence type="predicted"/>
<keyword evidence="2" id="KW-1185">Reference proteome</keyword>
<dbReference type="OrthoDB" id="3160134at2759"/>
<evidence type="ECO:0000313" key="1">
    <source>
        <dbReference type="EMBL" id="KDQ61194.1"/>
    </source>
</evidence>
<dbReference type="Proteomes" id="UP000027265">
    <property type="component" value="Unassembled WGS sequence"/>
</dbReference>
<dbReference type="AlphaFoldDB" id="A0A067Q2I9"/>
<dbReference type="InterPro" id="IPR046521">
    <property type="entry name" value="DUF6698"/>
</dbReference>
<dbReference type="InParanoid" id="A0A067Q2I9"/>
<name>A0A067Q2I9_9AGAM</name>
<reference evidence="2" key="1">
    <citation type="journal article" date="2014" name="Proc. Natl. Acad. Sci. U.S.A.">
        <title>Extensive sampling of basidiomycete genomes demonstrates inadequacy of the white-rot/brown-rot paradigm for wood decay fungi.</title>
        <authorList>
            <person name="Riley R."/>
            <person name="Salamov A.A."/>
            <person name="Brown D.W."/>
            <person name="Nagy L.G."/>
            <person name="Floudas D."/>
            <person name="Held B.W."/>
            <person name="Levasseur A."/>
            <person name="Lombard V."/>
            <person name="Morin E."/>
            <person name="Otillar R."/>
            <person name="Lindquist E.A."/>
            <person name="Sun H."/>
            <person name="LaButti K.M."/>
            <person name="Schmutz J."/>
            <person name="Jabbour D."/>
            <person name="Luo H."/>
            <person name="Baker S.E."/>
            <person name="Pisabarro A.G."/>
            <person name="Walton J.D."/>
            <person name="Blanchette R.A."/>
            <person name="Henrissat B."/>
            <person name="Martin F."/>
            <person name="Cullen D."/>
            <person name="Hibbett D.S."/>
            <person name="Grigoriev I.V."/>
        </authorList>
    </citation>
    <scope>NUCLEOTIDE SEQUENCE [LARGE SCALE GENOMIC DNA]</scope>
    <source>
        <strain evidence="2">MUCL 33604</strain>
    </source>
</reference>
<dbReference type="EMBL" id="KL197713">
    <property type="protein sequence ID" value="KDQ61194.1"/>
    <property type="molecule type" value="Genomic_DNA"/>
</dbReference>